<dbReference type="AlphaFoldDB" id="A0A1W9RZX6"/>
<accession>A0A1W9RZX6</accession>
<protein>
    <recommendedName>
        <fullName evidence="1">Transposase IS4-like domain-containing protein</fullName>
    </recommendedName>
</protein>
<dbReference type="Proteomes" id="UP000192611">
    <property type="component" value="Unassembled WGS sequence"/>
</dbReference>
<evidence type="ECO:0000259" key="1">
    <source>
        <dbReference type="Pfam" id="PF01609"/>
    </source>
</evidence>
<dbReference type="Pfam" id="PF01609">
    <property type="entry name" value="DDE_Tnp_1"/>
    <property type="match status" value="1"/>
</dbReference>
<gene>
    <name evidence="2" type="ORF">B6D57_04630</name>
</gene>
<sequence length="55" mass="6155">MNYGYKVHIARDSSSGVVRRVDVTCASVHDSRLAEDIIHPSVKRVLCDRGYPPEV</sequence>
<dbReference type="GO" id="GO:0003677">
    <property type="term" value="F:DNA binding"/>
    <property type="evidence" value="ECO:0007669"/>
    <property type="project" value="InterPro"/>
</dbReference>
<proteinExistence type="predicted"/>
<dbReference type="GO" id="GO:0006313">
    <property type="term" value="P:DNA transposition"/>
    <property type="evidence" value="ECO:0007669"/>
    <property type="project" value="InterPro"/>
</dbReference>
<organism evidence="2 3">
    <name type="scientific">Candidatus Coatesbacteria bacterium 4484_99</name>
    <dbReference type="NCBI Taxonomy" id="1970774"/>
    <lineage>
        <taxon>Bacteria</taxon>
        <taxon>Candidatus Coatesiibacteriota</taxon>
    </lineage>
</organism>
<feature type="domain" description="Transposase IS4-like" evidence="1">
    <location>
        <begin position="3"/>
        <end position="52"/>
    </location>
</feature>
<comment type="caution">
    <text evidence="2">The sequence shown here is derived from an EMBL/GenBank/DDBJ whole genome shotgun (WGS) entry which is preliminary data.</text>
</comment>
<dbReference type="InterPro" id="IPR002559">
    <property type="entry name" value="Transposase_11"/>
</dbReference>
<evidence type="ECO:0000313" key="3">
    <source>
        <dbReference type="Proteomes" id="UP000192611"/>
    </source>
</evidence>
<reference evidence="3" key="1">
    <citation type="submission" date="2017-03" db="EMBL/GenBank/DDBJ databases">
        <title>Novel pathways for hydrocarbon cycling and metabolic interdependencies in hydrothermal sediment communities.</title>
        <authorList>
            <person name="Dombrowski N."/>
            <person name="Seitz K."/>
            <person name="Teske A."/>
            <person name="Baker B."/>
        </authorList>
    </citation>
    <scope>NUCLEOTIDE SEQUENCE [LARGE SCALE GENOMIC DNA]</scope>
</reference>
<dbReference type="EMBL" id="NATQ01000096">
    <property type="protein sequence ID" value="OQX90149.1"/>
    <property type="molecule type" value="Genomic_DNA"/>
</dbReference>
<name>A0A1W9RZX6_9BACT</name>
<dbReference type="GO" id="GO:0004803">
    <property type="term" value="F:transposase activity"/>
    <property type="evidence" value="ECO:0007669"/>
    <property type="project" value="InterPro"/>
</dbReference>
<evidence type="ECO:0000313" key="2">
    <source>
        <dbReference type="EMBL" id="OQX90149.1"/>
    </source>
</evidence>